<dbReference type="PROSITE" id="PS51713">
    <property type="entry name" value="G_ERA"/>
    <property type="match status" value="1"/>
</dbReference>
<dbReference type="InterPro" id="IPR027417">
    <property type="entry name" value="P-loop_NTPase"/>
</dbReference>
<dbReference type="NCBIfam" id="TIGR00231">
    <property type="entry name" value="small_GTP"/>
    <property type="match status" value="1"/>
</dbReference>
<dbReference type="Proteomes" id="UP000298564">
    <property type="component" value="Chromosome"/>
</dbReference>
<feature type="domain" description="Era-type G" evidence="11">
    <location>
        <begin position="7"/>
        <end position="167"/>
    </location>
</feature>
<evidence type="ECO:0000256" key="4">
    <source>
        <dbReference type="ARBA" id="ARBA00022741"/>
    </source>
</evidence>
<dbReference type="Gene3D" id="3.40.50.300">
    <property type="entry name" value="P-loop containing nucleotide triphosphate hydrolases"/>
    <property type="match status" value="1"/>
</dbReference>
<dbReference type="PROSITE" id="PS50823">
    <property type="entry name" value="KH_TYPE_2"/>
    <property type="match status" value="1"/>
</dbReference>
<dbReference type="AlphaFoldDB" id="A0A4D6Y7G8"/>
<dbReference type="InterPro" id="IPR030388">
    <property type="entry name" value="G_ERA_dom"/>
</dbReference>
<dbReference type="CDD" id="cd22534">
    <property type="entry name" value="KH-II_Era"/>
    <property type="match status" value="1"/>
</dbReference>
<dbReference type="SUPFAM" id="SSF52540">
    <property type="entry name" value="P-loop containing nucleoside triphosphate hydrolases"/>
    <property type="match status" value="1"/>
</dbReference>
<dbReference type="GO" id="GO:0003924">
    <property type="term" value="F:GTPase activity"/>
    <property type="evidence" value="ECO:0007669"/>
    <property type="project" value="UniProtKB-UniRule"/>
</dbReference>
<dbReference type="HAMAP" id="MF_00367">
    <property type="entry name" value="GTPase_Era"/>
    <property type="match status" value="1"/>
</dbReference>
<accession>A0A4D6Y7G8</accession>
<keyword evidence="3 7" id="KW-0690">Ribosome biogenesis</keyword>
<dbReference type="CDD" id="cd04163">
    <property type="entry name" value="Era"/>
    <property type="match status" value="1"/>
</dbReference>
<feature type="region of interest" description="G2" evidence="8">
    <location>
        <begin position="41"/>
        <end position="45"/>
    </location>
</feature>
<evidence type="ECO:0000256" key="5">
    <source>
        <dbReference type="ARBA" id="ARBA00022884"/>
    </source>
</evidence>
<dbReference type="RefSeq" id="WP_158355963.1">
    <property type="nucleotide sequence ID" value="NZ_CP034870.1"/>
</dbReference>
<reference evidence="12 13" key="1">
    <citation type="submission" date="2018-12" db="EMBL/GenBank/DDBJ databases">
        <authorList>
            <person name="Chong R.A."/>
        </authorList>
    </citation>
    <scope>NUCLEOTIDE SEQUENCE [LARGE SCALE GENOMIC DNA]</scope>
    <source>
        <strain evidence="12 13">Lps</strain>
    </source>
</reference>
<dbReference type="OrthoDB" id="9805918at2"/>
<dbReference type="InterPro" id="IPR009019">
    <property type="entry name" value="KH_sf_prok-type"/>
</dbReference>
<sequence length="275" mass="32066">MNTKQTYCGNIAIIGKVNVGKSTLINQIIEKKISIVSRKKNTTQSNIIGIKTQKYYQSIYIDTPGVISEKKFFFHKTIKNLTLIIFVVDRLFWTKDDENILNRIKKNSIPIIIVINKIDKIKNKEALLPFINFLKKKNITTEIIPISAKNTKSAIELNKIIQSYLPKNPHIYPKDYITENSHFFTVSEIIRETLILFLRDELPSMLKVKIERFQIRGNKQLYIRAIILVKNIRQKKIIIGTNGEKIKKISIRSRFGIEKEFAQKTHLILWVKVNL</sequence>
<evidence type="ECO:0000256" key="7">
    <source>
        <dbReference type="HAMAP-Rule" id="MF_00367"/>
    </source>
</evidence>
<evidence type="ECO:0000259" key="11">
    <source>
        <dbReference type="PROSITE" id="PS51713"/>
    </source>
</evidence>
<gene>
    <name evidence="7" type="primary">era</name>
    <name evidence="12" type="ORF">D9V70_01320</name>
</gene>
<feature type="region of interest" description="G1" evidence="8">
    <location>
        <begin position="15"/>
        <end position="22"/>
    </location>
</feature>
<keyword evidence="4 7" id="KW-0547">Nucleotide-binding</keyword>
<evidence type="ECO:0000256" key="8">
    <source>
        <dbReference type="PROSITE-ProRule" id="PRU01050"/>
    </source>
</evidence>
<dbReference type="NCBIfam" id="TIGR00436">
    <property type="entry name" value="era"/>
    <property type="match status" value="1"/>
</dbReference>
<proteinExistence type="inferred from homology"/>
<protein>
    <recommendedName>
        <fullName evidence="2 7">GTPase Era</fullName>
    </recommendedName>
</protein>
<dbReference type="GO" id="GO:0070181">
    <property type="term" value="F:small ribosomal subunit rRNA binding"/>
    <property type="evidence" value="ECO:0007669"/>
    <property type="project" value="UniProtKB-UniRule"/>
</dbReference>
<comment type="subunit">
    <text evidence="7">Monomer.</text>
</comment>
<evidence type="ECO:0000256" key="3">
    <source>
        <dbReference type="ARBA" id="ARBA00022517"/>
    </source>
</evidence>
<dbReference type="GO" id="GO:0000028">
    <property type="term" value="P:ribosomal small subunit assembly"/>
    <property type="evidence" value="ECO:0007669"/>
    <property type="project" value="TreeGrafter"/>
</dbReference>
<dbReference type="Gene3D" id="3.30.300.20">
    <property type="match status" value="1"/>
</dbReference>
<dbReference type="Pfam" id="PF01926">
    <property type="entry name" value="MMR_HSR1"/>
    <property type="match status" value="1"/>
</dbReference>
<dbReference type="InterPro" id="IPR005662">
    <property type="entry name" value="GTPase_Era-like"/>
</dbReference>
<evidence type="ECO:0000256" key="9">
    <source>
        <dbReference type="RuleBase" id="RU003761"/>
    </source>
</evidence>
<evidence type="ECO:0000256" key="2">
    <source>
        <dbReference type="ARBA" id="ARBA00020484"/>
    </source>
</evidence>
<comment type="subcellular location">
    <subcellularLocation>
        <location evidence="7">Cytoplasm</location>
    </subcellularLocation>
    <subcellularLocation>
        <location evidence="7">Cell membrane</location>
        <topology evidence="7">Peripheral membrane protein</topology>
    </subcellularLocation>
</comment>
<dbReference type="SUPFAM" id="SSF54814">
    <property type="entry name" value="Prokaryotic type KH domain (KH-domain type II)"/>
    <property type="match status" value="1"/>
</dbReference>
<feature type="binding site" evidence="7">
    <location>
        <begin position="116"/>
        <end position="119"/>
    </location>
    <ligand>
        <name>GTP</name>
        <dbReference type="ChEBI" id="CHEBI:37565"/>
    </ligand>
</feature>
<dbReference type="InterPro" id="IPR006073">
    <property type="entry name" value="GTP-bd"/>
</dbReference>
<dbReference type="InterPro" id="IPR005225">
    <property type="entry name" value="Small_GTP-bd"/>
</dbReference>
<dbReference type="GO" id="GO:0043024">
    <property type="term" value="F:ribosomal small subunit binding"/>
    <property type="evidence" value="ECO:0007669"/>
    <property type="project" value="TreeGrafter"/>
</dbReference>
<keyword evidence="5 7" id="KW-0694">RNA-binding</keyword>
<evidence type="ECO:0000259" key="10">
    <source>
        <dbReference type="PROSITE" id="PS50823"/>
    </source>
</evidence>
<evidence type="ECO:0000313" key="13">
    <source>
        <dbReference type="Proteomes" id="UP000298564"/>
    </source>
</evidence>
<dbReference type="GO" id="GO:0005886">
    <property type="term" value="C:plasma membrane"/>
    <property type="evidence" value="ECO:0007669"/>
    <property type="project" value="UniProtKB-SubCell"/>
</dbReference>
<dbReference type="Pfam" id="PF07650">
    <property type="entry name" value="KH_2"/>
    <property type="match status" value="1"/>
</dbReference>
<keyword evidence="7" id="KW-0963">Cytoplasm</keyword>
<feature type="domain" description="KH type-2" evidence="10">
    <location>
        <begin position="190"/>
        <end position="275"/>
    </location>
</feature>
<feature type="region of interest" description="G4" evidence="8">
    <location>
        <begin position="116"/>
        <end position="119"/>
    </location>
</feature>
<feature type="region of interest" description="G5" evidence="8">
    <location>
        <begin position="146"/>
        <end position="148"/>
    </location>
</feature>
<keyword evidence="6 7" id="KW-0342">GTP-binding</keyword>
<evidence type="ECO:0000313" key="12">
    <source>
        <dbReference type="EMBL" id="QCI22121.1"/>
    </source>
</evidence>
<dbReference type="GO" id="GO:0005525">
    <property type="term" value="F:GTP binding"/>
    <property type="evidence" value="ECO:0007669"/>
    <property type="project" value="UniProtKB-UniRule"/>
</dbReference>
<name>A0A4D6Y7G8_9GAMM</name>
<keyword evidence="7" id="KW-0472">Membrane</keyword>
<comment type="caution">
    <text evidence="7">Lacks conserved residue(s) required for the propagation of feature annotation.</text>
</comment>
<reference evidence="12 13" key="2">
    <citation type="submission" date="2019-05" db="EMBL/GenBank/DDBJ databases">
        <title>Genome evolution of the obligate endosymbiont Buchnera aphidicola.</title>
        <authorList>
            <person name="Moran N.A."/>
        </authorList>
    </citation>
    <scope>NUCLEOTIDE SEQUENCE [LARGE SCALE GENOMIC DNA]</scope>
    <source>
        <strain evidence="12 13">Lps</strain>
    </source>
</reference>
<evidence type="ECO:0000256" key="6">
    <source>
        <dbReference type="ARBA" id="ARBA00023134"/>
    </source>
</evidence>
<dbReference type="EMBL" id="CP034870">
    <property type="protein sequence ID" value="QCI22121.1"/>
    <property type="molecule type" value="Genomic_DNA"/>
</dbReference>
<feature type="binding site" evidence="7">
    <location>
        <begin position="62"/>
        <end position="66"/>
    </location>
    <ligand>
        <name>GTP</name>
        <dbReference type="ChEBI" id="CHEBI:37565"/>
    </ligand>
</feature>
<dbReference type="InterPro" id="IPR004044">
    <property type="entry name" value="KH_dom_type_2"/>
</dbReference>
<dbReference type="GO" id="GO:0005829">
    <property type="term" value="C:cytosol"/>
    <property type="evidence" value="ECO:0007669"/>
    <property type="project" value="TreeGrafter"/>
</dbReference>
<keyword evidence="7" id="KW-0699">rRNA-binding</keyword>
<dbReference type="PANTHER" id="PTHR42698:SF1">
    <property type="entry name" value="GTPASE ERA, MITOCHONDRIAL"/>
    <property type="match status" value="1"/>
</dbReference>
<dbReference type="InterPro" id="IPR015946">
    <property type="entry name" value="KH_dom-like_a/b"/>
</dbReference>
<comment type="similarity">
    <text evidence="1 7 8 9">Belongs to the TRAFAC class TrmE-Era-EngA-EngB-Septin-like GTPase superfamily. Era GTPase family.</text>
</comment>
<organism evidence="12 13">
    <name type="scientific">Buchnera aphidicola</name>
    <name type="common">Lipaphis pseudobrassicae</name>
    <dbReference type="NCBI Taxonomy" id="1258543"/>
    <lineage>
        <taxon>Bacteria</taxon>
        <taxon>Pseudomonadati</taxon>
        <taxon>Pseudomonadota</taxon>
        <taxon>Gammaproteobacteria</taxon>
        <taxon>Enterobacterales</taxon>
        <taxon>Erwiniaceae</taxon>
        <taxon>Buchnera</taxon>
    </lineage>
</organism>
<evidence type="ECO:0000256" key="1">
    <source>
        <dbReference type="ARBA" id="ARBA00007921"/>
    </source>
</evidence>
<comment type="function">
    <text evidence="7">An essential GTPase that binds both GDP and GTP, with rapid nucleotide exchange. Plays a role in 16S rRNA processing and 30S ribosomal subunit biogenesis and possibly also in cell cycle regulation and energy metabolism.</text>
</comment>
<dbReference type="NCBIfam" id="NF000908">
    <property type="entry name" value="PRK00089.1"/>
    <property type="match status" value="1"/>
</dbReference>
<feature type="region of interest" description="G3" evidence="8">
    <location>
        <begin position="62"/>
        <end position="65"/>
    </location>
</feature>
<dbReference type="PANTHER" id="PTHR42698">
    <property type="entry name" value="GTPASE ERA"/>
    <property type="match status" value="1"/>
</dbReference>
<keyword evidence="7" id="KW-1003">Cell membrane</keyword>